<evidence type="ECO:0000256" key="2">
    <source>
        <dbReference type="ARBA" id="ARBA00022747"/>
    </source>
</evidence>
<keyword evidence="2" id="KW-0680">Restriction system</keyword>
<evidence type="ECO:0000259" key="4">
    <source>
        <dbReference type="Pfam" id="PF01420"/>
    </source>
</evidence>
<dbReference type="Pfam" id="PF01420">
    <property type="entry name" value="Methylase_S"/>
    <property type="match status" value="1"/>
</dbReference>
<dbReference type="Gene3D" id="3.90.220.20">
    <property type="entry name" value="DNA methylase specificity domains"/>
    <property type="match status" value="1"/>
</dbReference>
<dbReference type="OrthoDB" id="398435at2"/>
<sequence length="221" mass="24990">MKAKAVSISELIELGKWRADLHVHEDAEIKSENFELVRLSEIVIESKTARNPSESGQDGFYYIGLEHVESITGDSQGISIVTSEHIRSRSKVFTQGDILYGRLRPYLRKALYVEPPYTNGLCSTEFIVLKAKTQFILPLFLREILVSDAVTELVSRLQAGAALPRVSSKDLLNICIPVPPLKYQEECVAKIERFRKQRRELLLKANALTEEGQKLVSEVFD</sequence>
<dbReference type="AlphaFoldDB" id="A0A5M8FIA6"/>
<evidence type="ECO:0000313" key="6">
    <source>
        <dbReference type="Proteomes" id="UP000322981"/>
    </source>
</evidence>
<dbReference type="GO" id="GO:0003677">
    <property type="term" value="F:DNA binding"/>
    <property type="evidence" value="ECO:0007669"/>
    <property type="project" value="UniProtKB-KW"/>
</dbReference>
<dbReference type="InterPro" id="IPR000055">
    <property type="entry name" value="Restrct_endonuc_typeI_TRD"/>
</dbReference>
<keyword evidence="6" id="KW-1185">Reference proteome</keyword>
<evidence type="ECO:0000256" key="1">
    <source>
        <dbReference type="ARBA" id="ARBA00010923"/>
    </source>
</evidence>
<comment type="similarity">
    <text evidence="1">Belongs to the type-I restriction system S methylase family.</text>
</comment>
<proteinExistence type="inferred from homology"/>
<dbReference type="RefSeq" id="WP_150094349.1">
    <property type="nucleotide sequence ID" value="NZ_VWXX01000032.1"/>
</dbReference>
<keyword evidence="3" id="KW-0238">DNA-binding</keyword>
<dbReference type="GO" id="GO:0009307">
    <property type="term" value="P:DNA restriction-modification system"/>
    <property type="evidence" value="ECO:0007669"/>
    <property type="project" value="UniProtKB-KW"/>
</dbReference>
<gene>
    <name evidence="5" type="ORF">F2Q65_15660</name>
</gene>
<name>A0A5M8FIA6_9GAMM</name>
<dbReference type="Proteomes" id="UP000322981">
    <property type="component" value="Unassembled WGS sequence"/>
</dbReference>
<dbReference type="InterPro" id="IPR052021">
    <property type="entry name" value="Type-I_RS_S_subunit"/>
</dbReference>
<evidence type="ECO:0000256" key="3">
    <source>
        <dbReference type="ARBA" id="ARBA00023125"/>
    </source>
</evidence>
<dbReference type="PANTHER" id="PTHR30408:SF12">
    <property type="entry name" value="TYPE I RESTRICTION ENZYME MJAVIII SPECIFICITY SUBUNIT"/>
    <property type="match status" value="1"/>
</dbReference>
<organism evidence="5 6">
    <name type="scientific">Thiohalocapsa marina</name>
    <dbReference type="NCBI Taxonomy" id="424902"/>
    <lineage>
        <taxon>Bacteria</taxon>
        <taxon>Pseudomonadati</taxon>
        <taxon>Pseudomonadota</taxon>
        <taxon>Gammaproteobacteria</taxon>
        <taxon>Chromatiales</taxon>
        <taxon>Chromatiaceae</taxon>
        <taxon>Thiohalocapsa</taxon>
    </lineage>
</organism>
<dbReference type="EMBL" id="VWXX01000032">
    <property type="protein sequence ID" value="KAA6183496.1"/>
    <property type="molecule type" value="Genomic_DNA"/>
</dbReference>
<dbReference type="InterPro" id="IPR044946">
    <property type="entry name" value="Restrct_endonuc_typeI_TRD_sf"/>
</dbReference>
<feature type="domain" description="Type I restriction modification DNA specificity" evidence="4">
    <location>
        <begin position="32"/>
        <end position="196"/>
    </location>
</feature>
<protein>
    <recommendedName>
        <fullName evidence="4">Type I restriction modification DNA specificity domain-containing protein</fullName>
    </recommendedName>
</protein>
<reference evidence="5 6" key="1">
    <citation type="submission" date="2019-09" db="EMBL/GenBank/DDBJ databases">
        <title>Whole-genome sequence of the purple sulfur bacterium Thiohalocapsa marina DSM 19078.</title>
        <authorList>
            <person name="Kyndt J.A."/>
            <person name="Meyer T.E."/>
        </authorList>
    </citation>
    <scope>NUCLEOTIDE SEQUENCE [LARGE SCALE GENOMIC DNA]</scope>
    <source>
        <strain evidence="5 6">DSM 19078</strain>
    </source>
</reference>
<dbReference type="PANTHER" id="PTHR30408">
    <property type="entry name" value="TYPE-1 RESTRICTION ENZYME ECOKI SPECIFICITY PROTEIN"/>
    <property type="match status" value="1"/>
</dbReference>
<accession>A0A5M8FIA6</accession>
<comment type="caution">
    <text evidence="5">The sequence shown here is derived from an EMBL/GenBank/DDBJ whole genome shotgun (WGS) entry which is preliminary data.</text>
</comment>
<evidence type="ECO:0000313" key="5">
    <source>
        <dbReference type="EMBL" id="KAA6183496.1"/>
    </source>
</evidence>
<dbReference type="SUPFAM" id="SSF116734">
    <property type="entry name" value="DNA methylase specificity domain"/>
    <property type="match status" value="1"/>
</dbReference>